<dbReference type="EMBL" id="KZ293702">
    <property type="protein sequence ID" value="PBK83855.1"/>
    <property type="molecule type" value="Genomic_DNA"/>
</dbReference>
<name>A0A2H3CLE2_ARMGA</name>
<proteinExistence type="predicted"/>
<evidence type="ECO:0000313" key="2">
    <source>
        <dbReference type="Proteomes" id="UP000217790"/>
    </source>
</evidence>
<dbReference type="AlphaFoldDB" id="A0A2H3CLE2"/>
<dbReference type="OMA" id="HENCFID"/>
<dbReference type="OrthoDB" id="10357059at2759"/>
<reference evidence="2" key="1">
    <citation type="journal article" date="2017" name="Nat. Ecol. Evol.">
        <title>Genome expansion and lineage-specific genetic innovations in the forest pathogenic fungi Armillaria.</title>
        <authorList>
            <person name="Sipos G."/>
            <person name="Prasanna A.N."/>
            <person name="Walter M.C."/>
            <person name="O'Connor E."/>
            <person name="Balint B."/>
            <person name="Krizsan K."/>
            <person name="Kiss B."/>
            <person name="Hess J."/>
            <person name="Varga T."/>
            <person name="Slot J."/>
            <person name="Riley R."/>
            <person name="Boka B."/>
            <person name="Rigling D."/>
            <person name="Barry K."/>
            <person name="Lee J."/>
            <person name="Mihaltcheva S."/>
            <person name="LaButti K."/>
            <person name="Lipzen A."/>
            <person name="Waldron R."/>
            <person name="Moloney N.M."/>
            <person name="Sperisen C."/>
            <person name="Kredics L."/>
            <person name="Vagvoelgyi C."/>
            <person name="Patrignani A."/>
            <person name="Fitzpatrick D."/>
            <person name="Nagy I."/>
            <person name="Doyle S."/>
            <person name="Anderson J.B."/>
            <person name="Grigoriev I.V."/>
            <person name="Gueldener U."/>
            <person name="Muensterkoetter M."/>
            <person name="Nagy L.G."/>
        </authorList>
    </citation>
    <scope>NUCLEOTIDE SEQUENCE [LARGE SCALE GENOMIC DNA]</scope>
    <source>
        <strain evidence="2">Ar21-2</strain>
    </source>
</reference>
<gene>
    <name evidence="1" type="ORF">ARMGADRAFT_1088842</name>
</gene>
<dbReference type="Proteomes" id="UP000217790">
    <property type="component" value="Unassembled WGS sequence"/>
</dbReference>
<protein>
    <submittedName>
        <fullName evidence="1">Uncharacterized protein</fullName>
    </submittedName>
</protein>
<organism evidence="1 2">
    <name type="scientific">Armillaria gallica</name>
    <name type="common">Bulbous honey fungus</name>
    <name type="synonym">Armillaria bulbosa</name>
    <dbReference type="NCBI Taxonomy" id="47427"/>
    <lineage>
        <taxon>Eukaryota</taxon>
        <taxon>Fungi</taxon>
        <taxon>Dikarya</taxon>
        <taxon>Basidiomycota</taxon>
        <taxon>Agaricomycotina</taxon>
        <taxon>Agaricomycetes</taxon>
        <taxon>Agaricomycetidae</taxon>
        <taxon>Agaricales</taxon>
        <taxon>Marasmiineae</taxon>
        <taxon>Physalacriaceae</taxon>
        <taxon>Armillaria</taxon>
    </lineage>
</organism>
<accession>A0A2H3CLE2</accession>
<sequence>MQMFFQNVTLYDTIATLDVPLFGLNVSEEQDSILFKVHYHEVVIASTNGFNKSLDHHVSWVSVTETSEILNIILHTSSRPLSEIWLGTQKICLTVIATLQRYPLQDAALTTEVLSLRASQSLFAPFVSLRICKNSASTMDLVWNNWTKISMEKPAYTTDDDNDDEKNHMHRVLRSTWERLSVAALVFMPGCITTAVAMQMHSSYVLAFDILADHRQHNLFLQTIRTGPSKGLSVPFNKAYLLPGQNKTEFMIRVDGKPTQWYIPLDDNCFIDGKKVSPQEARATITSTCRSKRFSQEIANPFLKR</sequence>
<evidence type="ECO:0000313" key="1">
    <source>
        <dbReference type="EMBL" id="PBK83855.1"/>
    </source>
</evidence>
<keyword evidence="2" id="KW-1185">Reference proteome</keyword>
<dbReference type="InParanoid" id="A0A2H3CLE2"/>